<organism evidence="2 3">
    <name type="scientific">Flavobacterium polysaccharolyticum</name>
    <dbReference type="NCBI Taxonomy" id="3133148"/>
    <lineage>
        <taxon>Bacteria</taxon>
        <taxon>Pseudomonadati</taxon>
        <taxon>Bacteroidota</taxon>
        <taxon>Flavobacteriia</taxon>
        <taxon>Flavobacteriales</taxon>
        <taxon>Flavobacteriaceae</taxon>
        <taxon>Flavobacterium</taxon>
    </lineage>
</organism>
<dbReference type="Proteomes" id="UP001468798">
    <property type="component" value="Unassembled WGS sequence"/>
</dbReference>
<gene>
    <name evidence="2" type="ORF">WFZ86_14030</name>
</gene>
<evidence type="ECO:0000313" key="3">
    <source>
        <dbReference type="Proteomes" id="UP001468798"/>
    </source>
</evidence>
<keyword evidence="3" id="KW-1185">Reference proteome</keyword>
<proteinExistence type="predicted"/>
<name>A0ABU9NQL5_9FLAO</name>
<feature type="region of interest" description="Disordered" evidence="1">
    <location>
        <begin position="120"/>
        <end position="156"/>
    </location>
</feature>
<comment type="caution">
    <text evidence="2">The sequence shown here is derived from an EMBL/GenBank/DDBJ whole genome shotgun (WGS) entry which is preliminary data.</text>
</comment>
<dbReference type="EMBL" id="JBCGDP010000014">
    <property type="protein sequence ID" value="MEM0577620.1"/>
    <property type="molecule type" value="Genomic_DNA"/>
</dbReference>
<dbReference type="RefSeq" id="WP_342692513.1">
    <property type="nucleotide sequence ID" value="NZ_JBCGDP010000014.1"/>
</dbReference>
<evidence type="ECO:0000313" key="2">
    <source>
        <dbReference type="EMBL" id="MEM0577620.1"/>
    </source>
</evidence>
<accession>A0ABU9NQL5</accession>
<reference evidence="2 3" key="1">
    <citation type="submission" date="2024-03" db="EMBL/GenBank/DDBJ databases">
        <title>Two novel species of the genus Flavobacterium exhibiting potentially degradation of complex polysaccharides.</title>
        <authorList>
            <person name="Lian X."/>
        </authorList>
    </citation>
    <scope>NUCLEOTIDE SEQUENCE [LARGE SCALE GENOMIC DNA]</scope>
    <source>
        <strain evidence="2 3">N6</strain>
    </source>
</reference>
<protein>
    <submittedName>
        <fullName evidence="2">Uncharacterized protein</fullName>
    </submittedName>
</protein>
<feature type="compositionally biased region" description="Polar residues" evidence="1">
    <location>
        <begin position="146"/>
        <end position="156"/>
    </location>
</feature>
<sequence>MSLYHEVFQGESFSEQDYFEAVRYVLGPEYSNLGESELENVLLSRVDQMSESEAEGFWSSLGNVASSIGSGVLRGVSTIAPMAGTAIGTYFGAPQIGGALGGLVSNLAGSGATALSNYNQQNQQNQQRQQQPQPQRRYSPPPQRQHQNPPSQFRQTVNNTGRYLANAGRAALPAINQYIQDNPVQLNPQARQDIGRIQNLYGQLGGIINNPQFQAGQAQQSLGTASPNAPIESHSFAELIENVNYLTENILYEYYNGGFIPSEDYFVNEYGQLVGSNGPSRINRVQTSIASL</sequence>
<evidence type="ECO:0000256" key="1">
    <source>
        <dbReference type="SAM" id="MobiDB-lite"/>
    </source>
</evidence>
<feature type="compositionally biased region" description="Low complexity" evidence="1">
    <location>
        <begin position="120"/>
        <end position="138"/>
    </location>
</feature>